<evidence type="ECO:0000256" key="7">
    <source>
        <dbReference type="PIRSR" id="PIRSR000239-1"/>
    </source>
</evidence>
<dbReference type="PANTHER" id="PTHR43503">
    <property type="entry name" value="MCG48959-RELATED"/>
    <property type="match status" value="1"/>
</dbReference>
<proteinExistence type="inferred from homology"/>
<dbReference type="GO" id="GO:0005739">
    <property type="term" value="C:mitochondrion"/>
    <property type="evidence" value="ECO:0007669"/>
    <property type="project" value="TreeGrafter"/>
</dbReference>
<dbReference type="PANTHER" id="PTHR43503:SF4">
    <property type="entry name" value="PEROXIREDOXIN-6"/>
    <property type="match status" value="1"/>
</dbReference>
<evidence type="ECO:0000256" key="5">
    <source>
        <dbReference type="ARBA" id="ARBA00025719"/>
    </source>
</evidence>
<dbReference type="AlphaFoldDB" id="A0AAV5RE02"/>
<name>A0AAV5RE02_STABA</name>
<dbReference type="GO" id="GO:0005829">
    <property type="term" value="C:cytosol"/>
    <property type="evidence" value="ECO:0007669"/>
    <property type="project" value="TreeGrafter"/>
</dbReference>
<feature type="domain" description="Thioredoxin" evidence="8">
    <location>
        <begin position="5"/>
        <end position="168"/>
    </location>
</feature>
<dbReference type="GO" id="GO:0051920">
    <property type="term" value="F:peroxiredoxin activity"/>
    <property type="evidence" value="ECO:0007669"/>
    <property type="project" value="InterPro"/>
</dbReference>
<dbReference type="FunFam" id="3.30.1020.10:FF:000001">
    <property type="entry name" value="1-Cys peroxiredoxin"/>
    <property type="match status" value="1"/>
</dbReference>
<comment type="caution">
    <text evidence="9">The sequence shown here is derived from an EMBL/GenBank/DDBJ whole genome shotgun (WGS) entry which is preliminary data.</text>
</comment>
<dbReference type="InterPro" id="IPR013766">
    <property type="entry name" value="Thioredoxin_domain"/>
</dbReference>
<evidence type="ECO:0000256" key="4">
    <source>
        <dbReference type="ARBA" id="ARBA00023284"/>
    </source>
</evidence>
<dbReference type="FunFam" id="3.40.30.10:FF:000011">
    <property type="entry name" value="Peroxiredoxin PRX1"/>
    <property type="match status" value="1"/>
</dbReference>
<protein>
    <recommendedName>
        <fullName evidence="8">Thioredoxin domain-containing protein</fullName>
    </recommendedName>
</protein>
<accession>A0AAV5RE02</accession>
<evidence type="ECO:0000256" key="3">
    <source>
        <dbReference type="ARBA" id="ARBA00023002"/>
    </source>
</evidence>
<keyword evidence="1 6" id="KW-0575">Peroxidase</keyword>
<dbReference type="GO" id="GO:0034599">
    <property type="term" value="P:cellular response to oxidative stress"/>
    <property type="evidence" value="ECO:0007669"/>
    <property type="project" value="TreeGrafter"/>
</dbReference>
<dbReference type="InterPro" id="IPR000866">
    <property type="entry name" value="AhpC/TSA"/>
</dbReference>
<evidence type="ECO:0000313" key="10">
    <source>
        <dbReference type="Proteomes" id="UP001362899"/>
    </source>
</evidence>
<keyword evidence="10" id="KW-1185">Reference proteome</keyword>
<dbReference type="InterPro" id="IPR024706">
    <property type="entry name" value="Peroxiredoxin_AhpC-typ"/>
</dbReference>
<dbReference type="Pfam" id="PF00578">
    <property type="entry name" value="AhpC-TSA"/>
    <property type="match status" value="1"/>
</dbReference>
<dbReference type="GO" id="GO:0045454">
    <property type="term" value="P:cell redox homeostasis"/>
    <property type="evidence" value="ECO:0007669"/>
    <property type="project" value="TreeGrafter"/>
</dbReference>
<evidence type="ECO:0000313" key="9">
    <source>
        <dbReference type="EMBL" id="GMM49625.1"/>
    </source>
</evidence>
<dbReference type="PIRSF" id="PIRSF000239">
    <property type="entry name" value="AHPC"/>
    <property type="match status" value="1"/>
</dbReference>
<feature type="active site" description="Cysteine sulfenic acid (-SOH) intermediate; for peroxidase activity" evidence="7">
    <location>
        <position position="47"/>
    </location>
</feature>
<dbReference type="Gene3D" id="3.30.1020.10">
    <property type="entry name" value="Antioxidant, Horf6, Chain A, domain2"/>
    <property type="match status" value="1"/>
</dbReference>
<dbReference type="SUPFAM" id="SSF52833">
    <property type="entry name" value="Thioredoxin-like"/>
    <property type="match status" value="1"/>
</dbReference>
<organism evidence="9 10">
    <name type="scientific">Starmerella bacillaris</name>
    <name type="common">Yeast</name>
    <name type="synonym">Candida zemplinina</name>
    <dbReference type="NCBI Taxonomy" id="1247836"/>
    <lineage>
        <taxon>Eukaryota</taxon>
        <taxon>Fungi</taxon>
        <taxon>Dikarya</taxon>
        <taxon>Ascomycota</taxon>
        <taxon>Saccharomycotina</taxon>
        <taxon>Dipodascomycetes</taxon>
        <taxon>Dipodascales</taxon>
        <taxon>Trichomonascaceae</taxon>
        <taxon>Starmerella</taxon>
    </lineage>
</organism>
<sequence>MSTSLRLGSKAPDFTADSSNGPITFHDYIGDSWVVFFSHPDDFTPVCTTELGEFSKLEPEFAKRGTKLIGLSANDTVSHKAWIRDIDEVTGSKLTFPIIADPERSVALAYDMIDHQDASNVDQRGLALTIRSVYIIDPKKRIRLIMAYPASTGRNSAEILRIIDSIQLADKQPVTTPVNWQKGDDVIIAPSVSNAEAAKLFPSYRTVKPYLRFAPMRNQ</sequence>
<reference evidence="9 10" key="1">
    <citation type="journal article" date="2023" name="Elife">
        <title>Identification of key yeast species and microbe-microbe interactions impacting larval growth of Drosophila in the wild.</title>
        <authorList>
            <person name="Mure A."/>
            <person name="Sugiura Y."/>
            <person name="Maeda R."/>
            <person name="Honda K."/>
            <person name="Sakurai N."/>
            <person name="Takahashi Y."/>
            <person name="Watada M."/>
            <person name="Katoh T."/>
            <person name="Gotoh A."/>
            <person name="Gotoh Y."/>
            <person name="Taniguchi I."/>
            <person name="Nakamura K."/>
            <person name="Hayashi T."/>
            <person name="Katayama T."/>
            <person name="Uemura T."/>
            <person name="Hattori Y."/>
        </authorList>
    </citation>
    <scope>NUCLEOTIDE SEQUENCE [LARGE SCALE GENOMIC DNA]</scope>
    <source>
        <strain evidence="9 10">SB-73</strain>
    </source>
</reference>
<evidence type="ECO:0000256" key="2">
    <source>
        <dbReference type="ARBA" id="ARBA00022862"/>
    </source>
</evidence>
<dbReference type="EMBL" id="BTGC01000003">
    <property type="protein sequence ID" value="GMM49625.1"/>
    <property type="molecule type" value="Genomic_DNA"/>
</dbReference>
<evidence type="ECO:0000256" key="1">
    <source>
        <dbReference type="ARBA" id="ARBA00022559"/>
    </source>
</evidence>
<dbReference type="PROSITE" id="PS51352">
    <property type="entry name" value="THIOREDOXIN_2"/>
    <property type="match status" value="1"/>
</dbReference>
<evidence type="ECO:0000256" key="6">
    <source>
        <dbReference type="PIRNR" id="PIRNR000239"/>
    </source>
</evidence>
<keyword evidence="3 6" id="KW-0560">Oxidoreductase</keyword>
<comment type="function">
    <text evidence="6">Thiol-specific peroxidase that catalyzes the reduction of hydrogen peroxide and organic hydroperoxides to water and alcohols, respectively.</text>
</comment>
<dbReference type="Gene3D" id="3.40.30.10">
    <property type="entry name" value="Glutaredoxin"/>
    <property type="match status" value="1"/>
</dbReference>
<dbReference type="Proteomes" id="UP001362899">
    <property type="component" value="Unassembled WGS sequence"/>
</dbReference>
<evidence type="ECO:0000259" key="8">
    <source>
        <dbReference type="PROSITE" id="PS51352"/>
    </source>
</evidence>
<keyword evidence="4 6" id="KW-0676">Redox-active center</keyword>
<gene>
    <name evidence="9" type="ORF">DASB73_005830</name>
</gene>
<comment type="similarity">
    <text evidence="5">Belongs to the peroxiredoxin family. Prx6 subfamily.</text>
</comment>
<dbReference type="InterPro" id="IPR045020">
    <property type="entry name" value="PRX_1cys"/>
</dbReference>
<dbReference type="CDD" id="cd03016">
    <property type="entry name" value="PRX_1cys"/>
    <property type="match status" value="1"/>
</dbReference>
<dbReference type="Pfam" id="PF10417">
    <property type="entry name" value="1-cysPrx_C"/>
    <property type="match status" value="1"/>
</dbReference>
<dbReference type="InterPro" id="IPR036249">
    <property type="entry name" value="Thioredoxin-like_sf"/>
</dbReference>
<keyword evidence="2 6" id="KW-0049">Antioxidant</keyword>
<dbReference type="InterPro" id="IPR019479">
    <property type="entry name" value="Peroxiredoxin_C"/>
</dbReference>